<accession>X1T959</accession>
<dbReference type="AlphaFoldDB" id="X1T959"/>
<reference evidence="1" key="1">
    <citation type="journal article" date="2014" name="Front. Microbiol.">
        <title>High frequency of phylogenetically diverse reductive dehalogenase-homologous genes in deep subseafloor sedimentary metagenomes.</title>
        <authorList>
            <person name="Kawai M."/>
            <person name="Futagami T."/>
            <person name="Toyoda A."/>
            <person name="Takaki Y."/>
            <person name="Nishi S."/>
            <person name="Hori S."/>
            <person name="Arai W."/>
            <person name="Tsubouchi T."/>
            <person name="Morono Y."/>
            <person name="Uchiyama I."/>
            <person name="Ito T."/>
            <person name="Fujiyama A."/>
            <person name="Inagaki F."/>
            <person name="Takami H."/>
        </authorList>
    </citation>
    <scope>NUCLEOTIDE SEQUENCE</scope>
    <source>
        <strain evidence="1">Expedition CK06-06</strain>
    </source>
</reference>
<feature type="non-terminal residue" evidence="1">
    <location>
        <position position="1"/>
    </location>
</feature>
<dbReference type="EMBL" id="BARW01018764">
    <property type="protein sequence ID" value="GAJ01898.1"/>
    <property type="molecule type" value="Genomic_DNA"/>
</dbReference>
<comment type="caution">
    <text evidence="1">The sequence shown here is derived from an EMBL/GenBank/DDBJ whole genome shotgun (WGS) entry which is preliminary data.</text>
</comment>
<gene>
    <name evidence="1" type="ORF">S12H4_32059</name>
</gene>
<organism evidence="1">
    <name type="scientific">marine sediment metagenome</name>
    <dbReference type="NCBI Taxonomy" id="412755"/>
    <lineage>
        <taxon>unclassified sequences</taxon>
        <taxon>metagenomes</taxon>
        <taxon>ecological metagenomes</taxon>
    </lineage>
</organism>
<protein>
    <submittedName>
        <fullName evidence="1">Uncharacterized protein</fullName>
    </submittedName>
</protein>
<evidence type="ECO:0000313" key="1">
    <source>
        <dbReference type="EMBL" id="GAJ01898.1"/>
    </source>
</evidence>
<proteinExistence type="predicted"/>
<feature type="non-terminal residue" evidence="1">
    <location>
        <position position="276"/>
    </location>
</feature>
<name>X1T959_9ZZZZ</name>
<sequence>TRYPEDIAILIRGIFTSPDHCIWQTIDPPPNKNDMDKYGLVYYGGMVEDTHVGMVMFEADRVMKCLSGGYENRTGKPINIQGSYKSEWNYIPEITFDDQYSEEEWHRYWFTTKDTIVQYDPDLKVVQIIGNPLSVKTERMEMVNGKLESTFDPDYDSCSYKWTKHFENNLLCYARYYPVLYELDELSRWTSLLTALYETGFIFDEILLNNFPYVSTPIKTPIIQVIKERTTENTTQTHIETTSRQISLTGGVGLEQVTLQKADLSELKEQWITQYK</sequence>